<proteinExistence type="predicted"/>
<evidence type="ECO:0000313" key="2">
    <source>
        <dbReference type="Proteomes" id="UP001142690"/>
    </source>
</evidence>
<reference evidence="1" key="1">
    <citation type="submission" date="2021-08" db="EMBL/GenBank/DDBJ databases">
        <title>Characterization of Pseudomonas fragariae.</title>
        <authorList>
            <person name="Carvalho R."/>
            <person name="Marin M."/>
        </authorList>
    </citation>
    <scope>NUCLEOTIDE SEQUENCE</scope>
    <source>
        <strain evidence="1">17</strain>
    </source>
</reference>
<evidence type="ECO:0000313" key="1">
    <source>
        <dbReference type="EMBL" id="MCW6054202.1"/>
    </source>
</evidence>
<gene>
    <name evidence="1" type="ORF">K7K06_00875</name>
</gene>
<sequence>MKVRALWGFVGDADLLKAESAKVKRGEVFDDVNDEYAHVLIGKGLAEEVDGKTAPKTNKQAKPGENK</sequence>
<protein>
    <submittedName>
        <fullName evidence="1">Uncharacterized protein</fullName>
    </submittedName>
</protein>
<organism evidence="1 2">
    <name type="scientific">Pseudomonas fragariae</name>
    <name type="common">ex Marin et al. 2024</name>
    <dbReference type="NCBI Taxonomy" id="3080056"/>
    <lineage>
        <taxon>Bacteria</taxon>
        <taxon>Pseudomonadati</taxon>
        <taxon>Pseudomonadota</taxon>
        <taxon>Gammaproteobacteria</taxon>
        <taxon>Pseudomonadales</taxon>
        <taxon>Pseudomonadaceae</taxon>
        <taxon>Pseudomonas</taxon>
    </lineage>
</organism>
<accession>A0ABT3LCL8</accession>
<dbReference type="Proteomes" id="UP001142690">
    <property type="component" value="Unassembled WGS sequence"/>
</dbReference>
<name>A0ABT3LCL8_9PSED</name>
<keyword evidence="2" id="KW-1185">Reference proteome</keyword>
<comment type="caution">
    <text evidence="1">The sequence shown here is derived from an EMBL/GenBank/DDBJ whole genome shotgun (WGS) entry which is preliminary data.</text>
</comment>
<dbReference type="EMBL" id="JAINZM010000001">
    <property type="protein sequence ID" value="MCW6054202.1"/>
    <property type="molecule type" value="Genomic_DNA"/>
</dbReference>